<protein>
    <submittedName>
        <fullName evidence="6">GntR family transcriptional regulator</fullName>
    </submittedName>
</protein>
<evidence type="ECO:0000256" key="1">
    <source>
        <dbReference type="ARBA" id="ARBA00023015"/>
    </source>
</evidence>
<evidence type="ECO:0000313" key="7">
    <source>
        <dbReference type="Proteomes" id="UP000469440"/>
    </source>
</evidence>
<dbReference type="CDD" id="cd07377">
    <property type="entry name" value="WHTH_GntR"/>
    <property type="match status" value="1"/>
</dbReference>
<dbReference type="KEGG" id="cfem:HCR03_13205"/>
<evidence type="ECO:0000256" key="3">
    <source>
        <dbReference type="ARBA" id="ARBA00023163"/>
    </source>
</evidence>
<dbReference type="InterPro" id="IPR000524">
    <property type="entry name" value="Tscrpt_reg_HTH_GntR"/>
</dbReference>
<evidence type="ECO:0000313" key="8">
    <source>
        <dbReference type="Proteomes" id="UP000515909"/>
    </source>
</evidence>
<sequence length="124" mass="13831">MPPGFTNEKPIFQQVAEELEDAVLSGAFREEEQIPSTTEISVSYKINPATALKGINLLVEESIVYKRRGIGMFVAPGAKQKILEKRKQSFYRAFVLPMVREAEKLGLGPEETAELTKRGFNDGN</sequence>
<dbReference type="InterPro" id="IPR036388">
    <property type="entry name" value="WH-like_DNA-bd_sf"/>
</dbReference>
<accession>A0A7G8T7U0</accession>
<dbReference type="Proteomes" id="UP000469440">
    <property type="component" value="Unassembled WGS sequence"/>
</dbReference>
<reference evidence="6 8" key="2">
    <citation type="submission" date="2020-08" db="EMBL/GenBank/DDBJ databases">
        <title>The isolate Caproiciproducens sp. 7D4C2 produces n-caproate at mildly acidic conditions from hexoses: genome and rBOX comparison with related strains and chain-elongating bacteria.</title>
        <authorList>
            <person name="Esquivel-Elizondo S."/>
            <person name="Bagci C."/>
            <person name="Temovska M."/>
            <person name="Jeon B.S."/>
            <person name="Bessarab I."/>
            <person name="Williams R.B.H."/>
            <person name="Huson D.H."/>
            <person name="Angenent L.T."/>
        </authorList>
    </citation>
    <scope>NUCLEOTIDE SEQUENCE [LARGE SCALE GENOMIC DNA]</scope>
    <source>
        <strain evidence="6 8">7D4C2</strain>
    </source>
</reference>
<dbReference type="InterPro" id="IPR036390">
    <property type="entry name" value="WH_DNA-bd_sf"/>
</dbReference>
<reference evidence="5 7" key="1">
    <citation type="submission" date="2019-09" db="EMBL/GenBank/DDBJ databases">
        <title>Genome sequence of Clostridium sp. EA1.</title>
        <authorList>
            <person name="Poehlein A."/>
            <person name="Bengelsdorf F.R."/>
            <person name="Daniel R."/>
        </authorList>
    </citation>
    <scope>NUCLEOTIDE SEQUENCE [LARGE SCALE GENOMIC DNA]</scope>
    <source>
        <strain evidence="5 7">EA1</strain>
    </source>
</reference>
<dbReference type="GO" id="GO:0003700">
    <property type="term" value="F:DNA-binding transcription factor activity"/>
    <property type="evidence" value="ECO:0007669"/>
    <property type="project" value="InterPro"/>
</dbReference>
<keyword evidence="3" id="KW-0804">Transcription</keyword>
<evidence type="ECO:0000259" key="4">
    <source>
        <dbReference type="PROSITE" id="PS50949"/>
    </source>
</evidence>
<dbReference type="OrthoDB" id="162505at2"/>
<dbReference type="PANTHER" id="PTHR38445:SF10">
    <property type="entry name" value="GNTR-FAMILY TRANSCRIPTIONAL REGULATOR"/>
    <property type="match status" value="1"/>
</dbReference>
<keyword evidence="1" id="KW-0805">Transcription regulation</keyword>
<gene>
    <name evidence="5" type="ORF">CAFE_29770</name>
    <name evidence="6" type="ORF">HCR03_13205</name>
</gene>
<evidence type="ECO:0000313" key="6">
    <source>
        <dbReference type="EMBL" id="QNK39681.1"/>
    </source>
</evidence>
<dbReference type="PROSITE" id="PS50949">
    <property type="entry name" value="HTH_GNTR"/>
    <property type="match status" value="1"/>
</dbReference>
<keyword evidence="2" id="KW-0238">DNA-binding</keyword>
<accession>A0A6N8I2X0</accession>
<name>A0A6N8I2X0_9FIRM</name>
<dbReference type="EMBL" id="VWXL01000084">
    <property type="protein sequence ID" value="MVB12245.1"/>
    <property type="molecule type" value="Genomic_DNA"/>
</dbReference>
<dbReference type="Gene3D" id="1.10.10.10">
    <property type="entry name" value="Winged helix-like DNA-binding domain superfamily/Winged helix DNA-binding domain"/>
    <property type="match status" value="1"/>
</dbReference>
<dbReference type="Proteomes" id="UP000515909">
    <property type="component" value="Chromosome"/>
</dbReference>
<dbReference type="SMART" id="SM00345">
    <property type="entry name" value="HTH_GNTR"/>
    <property type="match status" value="1"/>
</dbReference>
<proteinExistence type="predicted"/>
<evidence type="ECO:0000256" key="2">
    <source>
        <dbReference type="ARBA" id="ARBA00023125"/>
    </source>
</evidence>
<dbReference type="Pfam" id="PF00392">
    <property type="entry name" value="GntR"/>
    <property type="match status" value="1"/>
</dbReference>
<organism evidence="5 7">
    <name type="scientific">Caproicibacter fermentans</name>
    <dbReference type="NCBI Taxonomy" id="2576756"/>
    <lineage>
        <taxon>Bacteria</taxon>
        <taxon>Bacillati</taxon>
        <taxon>Bacillota</taxon>
        <taxon>Clostridia</taxon>
        <taxon>Eubacteriales</taxon>
        <taxon>Acutalibacteraceae</taxon>
        <taxon>Caproicibacter</taxon>
    </lineage>
</organism>
<dbReference type="EMBL" id="CP060286">
    <property type="protein sequence ID" value="QNK39681.1"/>
    <property type="molecule type" value="Genomic_DNA"/>
</dbReference>
<dbReference type="GO" id="GO:0003677">
    <property type="term" value="F:DNA binding"/>
    <property type="evidence" value="ECO:0007669"/>
    <property type="project" value="UniProtKB-KW"/>
</dbReference>
<evidence type="ECO:0000313" key="5">
    <source>
        <dbReference type="EMBL" id="MVB12245.1"/>
    </source>
</evidence>
<dbReference type="PANTHER" id="PTHR38445">
    <property type="entry name" value="HTH-TYPE TRANSCRIPTIONAL REPRESSOR YTRA"/>
    <property type="match status" value="1"/>
</dbReference>
<keyword evidence="7" id="KW-1185">Reference proteome</keyword>
<dbReference type="RefSeq" id="WP_066646652.1">
    <property type="nucleotide sequence ID" value="NZ_CP060286.1"/>
</dbReference>
<feature type="domain" description="HTH gntR-type" evidence="4">
    <location>
        <begin position="9"/>
        <end position="77"/>
    </location>
</feature>
<dbReference type="AlphaFoldDB" id="A0A6N8I2X0"/>
<dbReference type="SUPFAM" id="SSF46785">
    <property type="entry name" value="Winged helix' DNA-binding domain"/>
    <property type="match status" value="1"/>
</dbReference>